<keyword evidence="1" id="KW-0472">Membrane</keyword>
<organism evidence="2 3">
    <name type="scientific">Crotalaria pallida</name>
    <name type="common">Smooth rattlebox</name>
    <name type="synonym">Crotalaria striata</name>
    <dbReference type="NCBI Taxonomy" id="3830"/>
    <lineage>
        <taxon>Eukaryota</taxon>
        <taxon>Viridiplantae</taxon>
        <taxon>Streptophyta</taxon>
        <taxon>Embryophyta</taxon>
        <taxon>Tracheophyta</taxon>
        <taxon>Spermatophyta</taxon>
        <taxon>Magnoliopsida</taxon>
        <taxon>eudicotyledons</taxon>
        <taxon>Gunneridae</taxon>
        <taxon>Pentapetalae</taxon>
        <taxon>rosids</taxon>
        <taxon>fabids</taxon>
        <taxon>Fabales</taxon>
        <taxon>Fabaceae</taxon>
        <taxon>Papilionoideae</taxon>
        <taxon>50 kb inversion clade</taxon>
        <taxon>genistoids sensu lato</taxon>
        <taxon>core genistoids</taxon>
        <taxon>Crotalarieae</taxon>
        <taxon>Crotalaria</taxon>
    </lineage>
</organism>
<keyword evidence="1" id="KW-1133">Transmembrane helix</keyword>
<evidence type="ECO:0000256" key="1">
    <source>
        <dbReference type="SAM" id="Phobius"/>
    </source>
</evidence>
<gene>
    <name evidence="2" type="ORF">RIF29_07931</name>
</gene>
<dbReference type="Proteomes" id="UP001372338">
    <property type="component" value="Unassembled WGS sequence"/>
</dbReference>
<reference evidence="2 3" key="1">
    <citation type="submission" date="2024-01" db="EMBL/GenBank/DDBJ databases">
        <title>The genomes of 5 underutilized Papilionoideae crops provide insights into root nodulation and disease resistanc.</title>
        <authorList>
            <person name="Yuan L."/>
        </authorList>
    </citation>
    <scope>NUCLEOTIDE SEQUENCE [LARGE SCALE GENOMIC DNA]</scope>
    <source>
        <strain evidence="2">ZHUSHIDOU_FW_LH</strain>
        <tissue evidence="2">Leaf</tissue>
    </source>
</reference>
<keyword evidence="1" id="KW-0812">Transmembrane</keyword>
<feature type="transmembrane region" description="Helical" evidence="1">
    <location>
        <begin position="12"/>
        <end position="29"/>
    </location>
</feature>
<feature type="transmembrane region" description="Helical" evidence="1">
    <location>
        <begin position="49"/>
        <end position="65"/>
    </location>
</feature>
<protein>
    <submittedName>
        <fullName evidence="2">Uncharacterized protein</fullName>
    </submittedName>
</protein>
<evidence type="ECO:0000313" key="2">
    <source>
        <dbReference type="EMBL" id="KAK7292176.1"/>
    </source>
</evidence>
<dbReference type="EMBL" id="JAYWIO010000001">
    <property type="protein sequence ID" value="KAK7292176.1"/>
    <property type="molecule type" value="Genomic_DNA"/>
</dbReference>
<dbReference type="AlphaFoldDB" id="A0AAN9PBL8"/>
<evidence type="ECO:0000313" key="3">
    <source>
        <dbReference type="Proteomes" id="UP001372338"/>
    </source>
</evidence>
<comment type="caution">
    <text evidence="2">The sequence shown here is derived from an EMBL/GenBank/DDBJ whole genome shotgun (WGS) entry which is preliminary data.</text>
</comment>
<sequence>MVLDCLLNQRRLLDLCNLYIMYVCMSRSLQSSYLLLLVSGCKPFVYSKIIYAVLLVLTIPFDWTFL</sequence>
<keyword evidence="3" id="KW-1185">Reference proteome</keyword>
<name>A0AAN9PBL8_CROPI</name>
<proteinExistence type="predicted"/>
<accession>A0AAN9PBL8</accession>